<dbReference type="Proteomes" id="UP000772181">
    <property type="component" value="Unassembled WGS sequence"/>
</dbReference>
<reference evidence="1" key="1">
    <citation type="submission" date="2020-07" db="EMBL/GenBank/DDBJ databases">
        <title>Huge and variable diversity of episymbiotic CPR bacteria and DPANN archaea in groundwater ecosystems.</title>
        <authorList>
            <person name="He C.Y."/>
            <person name="Keren R."/>
            <person name="Whittaker M."/>
            <person name="Farag I.F."/>
            <person name="Doudna J."/>
            <person name="Cate J.H.D."/>
            <person name="Banfield J.F."/>
        </authorList>
    </citation>
    <scope>NUCLEOTIDE SEQUENCE</scope>
    <source>
        <strain evidence="1">NC_groundwater_1482_Ag_S-0.65um_47_24</strain>
    </source>
</reference>
<comment type="caution">
    <text evidence="1">The sequence shown here is derived from an EMBL/GenBank/DDBJ whole genome shotgun (WGS) entry which is preliminary data.</text>
</comment>
<name>A0A933GNM4_UNCTE</name>
<evidence type="ECO:0000313" key="1">
    <source>
        <dbReference type="EMBL" id="MBI4596741.1"/>
    </source>
</evidence>
<organism evidence="1 2">
    <name type="scientific">Tectimicrobiota bacterium</name>
    <dbReference type="NCBI Taxonomy" id="2528274"/>
    <lineage>
        <taxon>Bacteria</taxon>
        <taxon>Pseudomonadati</taxon>
        <taxon>Nitrospinota/Tectimicrobiota group</taxon>
        <taxon>Candidatus Tectimicrobiota</taxon>
    </lineage>
</organism>
<sequence length="93" mass="10441">MAEEVRNPSIESQQRVFLPQCSWDSLNEPGAYVELGSGDLYRIPKEAVLLGGSVLIRKESLGASRLARISKDPYITTYQVRMICSENNVHPNF</sequence>
<accession>A0A933GNM4</accession>
<protein>
    <submittedName>
        <fullName evidence="1">Uncharacterized protein</fullName>
    </submittedName>
</protein>
<gene>
    <name evidence="1" type="ORF">HY730_10280</name>
</gene>
<dbReference type="EMBL" id="JACQWF010000439">
    <property type="protein sequence ID" value="MBI4596741.1"/>
    <property type="molecule type" value="Genomic_DNA"/>
</dbReference>
<proteinExistence type="predicted"/>
<dbReference type="AlphaFoldDB" id="A0A933GNM4"/>
<evidence type="ECO:0000313" key="2">
    <source>
        <dbReference type="Proteomes" id="UP000772181"/>
    </source>
</evidence>